<dbReference type="PROSITE" id="PS50893">
    <property type="entry name" value="ABC_TRANSPORTER_2"/>
    <property type="match status" value="1"/>
</dbReference>
<evidence type="ECO:0000256" key="2">
    <source>
        <dbReference type="ARBA" id="ARBA00022741"/>
    </source>
</evidence>
<dbReference type="GO" id="GO:0005524">
    <property type="term" value="F:ATP binding"/>
    <property type="evidence" value="ECO:0007669"/>
    <property type="project" value="UniProtKB-KW"/>
</dbReference>
<dbReference type="GO" id="GO:0016887">
    <property type="term" value="F:ATP hydrolysis activity"/>
    <property type="evidence" value="ECO:0007669"/>
    <property type="project" value="InterPro"/>
</dbReference>
<dbReference type="CDD" id="cd03255">
    <property type="entry name" value="ABC_MJ0796_LolCDE_FtsE"/>
    <property type="match status" value="1"/>
</dbReference>
<dbReference type="AlphaFoldDB" id="A0A9X3S6R2"/>
<keyword evidence="6" id="KW-1185">Reference proteome</keyword>
<dbReference type="Proteomes" id="UP001147653">
    <property type="component" value="Unassembled WGS sequence"/>
</dbReference>
<keyword evidence="3 5" id="KW-0067">ATP-binding</keyword>
<keyword evidence="1" id="KW-0813">Transport</keyword>
<feature type="domain" description="ABC transporter" evidence="4">
    <location>
        <begin position="3"/>
        <end position="223"/>
    </location>
</feature>
<comment type="caution">
    <text evidence="5">The sequence shown here is derived from an EMBL/GenBank/DDBJ whole genome shotgun (WGS) entry which is preliminary data.</text>
</comment>
<dbReference type="Pfam" id="PF00005">
    <property type="entry name" value="ABC_tran"/>
    <property type="match status" value="1"/>
</dbReference>
<sequence>MILRLRGVEHAYRRTVALRGVSLAVEPEEVVAVTGPSGCGKSTLLHVAAGILRPQAGAVTLLDQDLVTLDDAERARLRRRNVGVVLQFGQLVPDLSALENVALPLLLERHDRGAALTAAREWLERAGVGDERDTLAAELSGGQAQRVAVARALVTGPSIVFADEPTGSLDSTGGEALLALLLAAARERGAALVIVTHDNVVAAHADREVRLRDGHVEAEAVLR</sequence>
<dbReference type="InterPro" id="IPR003593">
    <property type="entry name" value="AAA+_ATPase"/>
</dbReference>
<name>A0A9X3S6R2_9ACTN</name>
<evidence type="ECO:0000256" key="1">
    <source>
        <dbReference type="ARBA" id="ARBA00022448"/>
    </source>
</evidence>
<dbReference type="GO" id="GO:0022857">
    <property type="term" value="F:transmembrane transporter activity"/>
    <property type="evidence" value="ECO:0007669"/>
    <property type="project" value="TreeGrafter"/>
</dbReference>
<evidence type="ECO:0000256" key="3">
    <source>
        <dbReference type="ARBA" id="ARBA00022840"/>
    </source>
</evidence>
<evidence type="ECO:0000259" key="4">
    <source>
        <dbReference type="PROSITE" id="PS50893"/>
    </source>
</evidence>
<organism evidence="5 6">
    <name type="scientific">Solirubrobacter phytolaccae</name>
    <dbReference type="NCBI Taxonomy" id="1404360"/>
    <lineage>
        <taxon>Bacteria</taxon>
        <taxon>Bacillati</taxon>
        <taxon>Actinomycetota</taxon>
        <taxon>Thermoleophilia</taxon>
        <taxon>Solirubrobacterales</taxon>
        <taxon>Solirubrobacteraceae</taxon>
        <taxon>Solirubrobacter</taxon>
    </lineage>
</organism>
<proteinExistence type="predicted"/>
<evidence type="ECO:0000313" key="5">
    <source>
        <dbReference type="EMBL" id="MDA0179418.1"/>
    </source>
</evidence>
<dbReference type="Gene3D" id="3.40.50.300">
    <property type="entry name" value="P-loop containing nucleotide triphosphate hydrolases"/>
    <property type="match status" value="1"/>
</dbReference>
<dbReference type="InterPro" id="IPR027417">
    <property type="entry name" value="P-loop_NTPase"/>
</dbReference>
<dbReference type="RefSeq" id="WP_270023691.1">
    <property type="nucleotide sequence ID" value="NZ_JAPDDP010000004.1"/>
</dbReference>
<dbReference type="SUPFAM" id="SSF52540">
    <property type="entry name" value="P-loop containing nucleoside triphosphate hydrolases"/>
    <property type="match status" value="1"/>
</dbReference>
<dbReference type="GO" id="GO:0005886">
    <property type="term" value="C:plasma membrane"/>
    <property type="evidence" value="ECO:0007669"/>
    <property type="project" value="TreeGrafter"/>
</dbReference>
<protein>
    <submittedName>
        <fullName evidence="5">ABC transporter ATP-binding protein</fullName>
    </submittedName>
</protein>
<dbReference type="PROSITE" id="PS00211">
    <property type="entry name" value="ABC_TRANSPORTER_1"/>
    <property type="match status" value="1"/>
</dbReference>
<dbReference type="PANTHER" id="PTHR24220">
    <property type="entry name" value="IMPORT ATP-BINDING PROTEIN"/>
    <property type="match status" value="1"/>
</dbReference>
<keyword evidence="2" id="KW-0547">Nucleotide-binding</keyword>
<gene>
    <name evidence="5" type="ORF">OJ997_03850</name>
</gene>
<dbReference type="PANTHER" id="PTHR24220:SF685">
    <property type="entry name" value="ABC TRANSPORTER RELATED"/>
    <property type="match status" value="1"/>
</dbReference>
<dbReference type="InterPro" id="IPR017911">
    <property type="entry name" value="MacB-like_ATP-bd"/>
</dbReference>
<dbReference type="EMBL" id="JAPDDP010000004">
    <property type="protein sequence ID" value="MDA0179418.1"/>
    <property type="molecule type" value="Genomic_DNA"/>
</dbReference>
<dbReference type="InterPro" id="IPR003439">
    <property type="entry name" value="ABC_transporter-like_ATP-bd"/>
</dbReference>
<reference evidence="5" key="1">
    <citation type="submission" date="2022-10" db="EMBL/GenBank/DDBJ databases">
        <title>The WGS of Solirubrobacter phytolaccae KCTC 29190.</title>
        <authorList>
            <person name="Jiang Z."/>
        </authorList>
    </citation>
    <scope>NUCLEOTIDE SEQUENCE</scope>
    <source>
        <strain evidence="5">KCTC 29190</strain>
    </source>
</reference>
<dbReference type="InterPro" id="IPR015854">
    <property type="entry name" value="ABC_transpr_LolD-like"/>
</dbReference>
<dbReference type="InterPro" id="IPR017871">
    <property type="entry name" value="ABC_transporter-like_CS"/>
</dbReference>
<accession>A0A9X3S6R2</accession>
<dbReference type="SMART" id="SM00382">
    <property type="entry name" value="AAA"/>
    <property type="match status" value="1"/>
</dbReference>
<evidence type="ECO:0000313" key="6">
    <source>
        <dbReference type="Proteomes" id="UP001147653"/>
    </source>
</evidence>